<dbReference type="Pfam" id="PF21378">
    <property type="entry name" value="YceM-like_C"/>
    <property type="match status" value="1"/>
</dbReference>
<organism evidence="3 4">
    <name type="scientific">Clostridium tertium</name>
    <dbReference type="NCBI Taxonomy" id="1559"/>
    <lineage>
        <taxon>Bacteria</taxon>
        <taxon>Bacillati</taxon>
        <taxon>Bacillota</taxon>
        <taxon>Clostridia</taxon>
        <taxon>Eubacteriales</taxon>
        <taxon>Clostridiaceae</taxon>
        <taxon>Clostridium</taxon>
    </lineage>
</organism>
<name>A0A9X3XJR6_9CLOT</name>
<dbReference type="InterPro" id="IPR051317">
    <property type="entry name" value="Gfo/Idh/MocA_oxidoreduct"/>
</dbReference>
<sequence>MRLAIIGLGAIAKKAYLPILTVKEDVELLISTRNKAVLEEISNKYNIDRAYTNIENLLKEDIDAAIISTHADGHYEIAKKLIKQGISVYIDKPISFNFEEAKEIESLAKERNVIAMVGFNRRFCPKVKELKGRGKADIIVMQKNREYPPGDIRRFIVEDFIHVVDTLRFLMDEEVKNIDVNYLKDGNDLHNVVVTLKGNDTTAVGIMNRTAGITEENIEYMIKGNKYIVEDLVDTIEVNNSGRTKTSFGGWDPTLYKRGFEDIIDHFIESVKNKSIPNPAISDSVRTHEICENIVKFITTNE</sequence>
<dbReference type="EMBL" id="JAMRYU010000007">
    <property type="protein sequence ID" value="MDC4240208.1"/>
    <property type="molecule type" value="Genomic_DNA"/>
</dbReference>
<feature type="domain" description="YceM-like C-terminal" evidence="2">
    <location>
        <begin position="138"/>
        <end position="234"/>
    </location>
</feature>
<proteinExistence type="predicted"/>
<dbReference type="GO" id="GO:0000166">
    <property type="term" value="F:nucleotide binding"/>
    <property type="evidence" value="ECO:0007669"/>
    <property type="project" value="InterPro"/>
</dbReference>
<evidence type="ECO:0000313" key="4">
    <source>
        <dbReference type="Proteomes" id="UP001141183"/>
    </source>
</evidence>
<reference evidence="3" key="1">
    <citation type="submission" date="2022-05" db="EMBL/GenBank/DDBJ databases">
        <title>Draft genome sequence of Clostridium tertium strain CP3 isolated from Peru.</title>
        <authorList>
            <person name="Hurtado R."/>
            <person name="Lima L."/>
            <person name="Sousa T."/>
            <person name="Jaiswal A.K."/>
            <person name="Tiwari S."/>
            <person name="Maturrano L."/>
            <person name="Brenig B."/>
            <person name="Azevedo V."/>
        </authorList>
    </citation>
    <scope>NUCLEOTIDE SEQUENCE</scope>
    <source>
        <strain evidence="3">CP3</strain>
    </source>
</reference>
<dbReference type="Pfam" id="PF01408">
    <property type="entry name" value="GFO_IDH_MocA"/>
    <property type="match status" value="1"/>
</dbReference>
<dbReference type="Gene3D" id="3.30.360.10">
    <property type="entry name" value="Dihydrodipicolinate Reductase, domain 2"/>
    <property type="match status" value="1"/>
</dbReference>
<evidence type="ECO:0000313" key="3">
    <source>
        <dbReference type="EMBL" id="MDC4240208.1"/>
    </source>
</evidence>
<dbReference type="InterPro" id="IPR048477">
    <property type="entry name" value="YceM-like_C"/>
</dbReference>
<dbReference type="SUPFAM" id="SSF55347">
    <property type="entry name" value="Glyceraldehyde-3-phosphate dehydrogenase-like, C-terminal domain"/>
    <property type="match status" value="1"/>
</dbReference>
<evidence type="ECO:0000259" key="2">
    <source>
        <dbReference type="Pfam" id="PF21378"/>
    </source>
</evidence>
<comment type="caution">
    <text evidence="3">The sequence shown here is derived from an EMBL/GenBank/DDBJ whole genome shotgun (WGS) entry which is preliminary data.</text>
</comment>
<feature type="domain" description="Gfo/Idh/MocA-like oxidoreductase N-terminal" evidence="1">
    <location>
        <begin position="2"/>
        <end position="119"/>
    </location>
</feature>
<dbReference type="InterPro" id="IPR000683">
    <property type="entry name" value="Gfo/Idh/MocA-like_OxRdtase_N"/>
</dbReference>
<protein>
    <submittedName>
        <fullName evidence="3">Gfo/Idh/MocA family oxidoreductase</fullName>
    </submittedName>
</protein>
<dbReference type="Proteomes" id="UP001141183">
    <property type="component" value="Unassembled WGS sequence"/>
</dbReference>
<dbReference type="PANTHER" id="PTHR43708">
    <property type="entry name" value="CONSERVED EXPRESSED OXIDOREDUCTASE (EUROFUNG)"/>
    <property type="match status" value="1"/>
</dbReference>
<dbReference type="RefSeq" id="WP_008680726.1">
    <property type="nucleotide sequence ID" value="NZ_CABKOG010000003.1"/>
</dbReference>
<gene>
    <name evidence="3" type="ORF">NE398_08520</name>
</gene>
<dbReference type="Gene3D" id="3.40.50.720">
    <property type="entry name" value="NAD(P)-binding Rossmann-like Domain"/>
    <property type="match status" value="1"/>
</dbReference>
<dbReference type="AlphaFoldDB" id="A0A9X3XJR6"/>
<dbReference type="PANTHER" id="PTHR43708:SF4">
    <property type="entry name" value="OXIDOREDUCTASE YCEM-RELATED"/>
    <property type="match status" value="1"/>
</dbReference>
<evidence type="ECO:0000259" key="1">
    <source>
        <dbReference type="Pfam" id="PF01408"/>
    </source>
</evidence>
<accession>A0A9X3XJR6</accession>
<keyword evidence="4" id="KW-1185">Reference proteome</keyword>
<dbReference type="InterPro" id="IPR036291">
    <property type="entry name" value="NAD(P)-bd_dom_sf"/>
</dbReference>
<dbReference type="SUPFAM" id="SSF51735">
    <property type="entry name" value="NAD(P)-binding Rossmann-fold domains"/>
    <property type="match status" value="1"/>
</dbReference>